<dbReference type="Proteomes" id="UP001302494">
    <property type="component" value="Chromosome"/>
</dbReference>
<evidence type="ECO:0000313" key="3">
    <source>
        <dbReference type="Proteomes" id="UP001302494"/>
    </source>
</evidence>
<evidence type="ECO:0000256" key="1">
    <source>
        <dbReference type="SAM" id="MobiDB-lite"/>
    </source>
</evidence>
<dbReference type="EMBL" id="CP116968">
    <property type="protein sequence ID" value="WNM63483.1"/>
    <property type="molecule type" value="Genomic_DNA"/>
</dbReference>
<reference evidence="2 3" key="1">
    <citation type="submission" date="2023-01" db="EMBL/GenBank/DDBJ databases">
        <title>Cultivation and genomic characterization of new, ubiquitous marine nitrite-oxidizing bacteria from the Nitrospirales.</title>
        <authorList>
            <person name="Mueller A.J."/>
            <person name="Daebeler A."/>
            <person name="Herbold C.W."/>
            <person name="Kirkegaard R.H."/>
            <person name="Daims H."/>
        </authorList>
    </citation>
    <scope>NUCLEOTIDE SEQUENCE [LARGE SCALE GENOMIC DNA]</scope>
    <source>
        <strain evidence="2 3">DK</strain>
    </source>
</reference>
<organism evidence="2 3">
    <name type="scientific">Candidatus Nitrospira neomarina</name>
    <dbReference type="NCBI Taxonomy" id="3020899"/>
    <lineage>
        <taxon>Bacteria</taxon>
        <taxon>Pseudomonadati</taxon>
        <taxon>Nitrospirota</taxon>
        <taxon>Nitrospiria</taxon>
        <taxon>Nitrospirales</taxon>
        <taxon>Nitrospiraceae</taxon>
        <taxon>Nitrospira</taxon>
    </lineage>
</organism>
<evidence type="ECO:0000313" key="2">
    <source>
        <dbReference type="EMBL" id="WNM63483.1"/>
    </source>
</evidence>
<proteinExistence type="predicted"/>
<keyword evidence="3" id="KW-1185">Reference proteome</keyword>
<protein>
    <submittedName>
        <fullName evidence="2">Uncharacterized protein</fullName>
    </submittedName>
</protein>
<gene>
    <name evidence="2" type="ORF">PQG83_06945</name>
</gene>
<feature type="compositionally biased region" description="Pro residues" evidence="1">
    <location>
        <begin position="96"/>
        <end position="105"/>
    </location>
</feature>
<sequence length="111" mass="11868">MKVQAGILGALCGVVVFTGSAWGDLFEVKKIVEEAICKKIATDYANDPNSLTVQAIAQLQICLAQTLRKTDSPVLSKKFERETLSPSTGIADATLPTPPTPPTPPKSLKMR</sequence>
<accession>A0AA96GQH6</accession>
<dbReference type="AlphaFoldDB" id="A0AA96GQH6"/>
<dbReference type="KEGG" id="nneo:PQG83_06945"/>
<feature type="region of interest" description="Disordered" evidence="1">
    <location>
        <begin position="78"/>
        <end position="111"/>
    </location>
</feature>
<name>A0AA96GQH6_9BACT</name>
<dbReference type="RefSeq" id="WP_312748131.1">
    <property type="nucleotide sequence ID" value="NZ_CP116968.1"/>
</dbReference>